<keyword evidence="10" id="KW-1185">Reference proteome</keyword>
<sequence length="438" mass="47891">MTSKAAKGSMAWWQLSLLGIGCTLGTGFFLGTSMAIHKSGPAVLIPFLLAAICTYIVYDALVKMSVENPDKGSFRTYAKQAFGRWAGFSNGWVYLISELLIMGSQLMALGIFTKFWFPALPLWIAASIYAAIGLVVILTGMKGFENFQNIFGALKAAAIIMFIIVAVVIIMRGTSSATMASLQANYEAFFSQGIKGIWLGLLYAFYAYGGIEVMGLMVIDLKNPKEAPKAGRIMLSVITIIFIMAIALALALVAWKDFSIDESPFITALQGYHIPFVADIFNGVLIIAGFSTMVASLYAVITILTTLAEDHDAPAILAKKGKMKVPFPAFLFLTSGLVITIVIGFLMPEKIFEYLITAAGLMLIYNWLFILVTYWKLMELTKWGHVKNGIGMLLIAVTVSGTLGEKTSRLGFYVSLLFIVLISVATWIVVKRQRNITE</sequence>
<dbReference type="PROSITE" id="PS51257">
    <property type="entry name" value="PROKAR_LIPOPROTEIN"/>
    <property type="match status" value="1"/>
</dbReference>
<protein>
    <submittedName>
        <fullName evidence="9">Transporter</fullName>
    </submittedName>
</protein>
<feature type="transmembrane region" description="Helical" evidence="7">
    <location>
        <begin position="197"/>
        <end position="221"/>
    </location>
</feature>
<gene>
    <name evidence="9" type="ORF">CD31_11360</name>
</gene>
<dbReference type="Pfam" id="PF00324">
    <property type="entry name" value="AA_permease"/>
    <property type="match status" value="1"/>
</dbReference>
<dbReference type="PANTHER" id="PTHR43495">
    <property type="entry name" value="GABA PERMEASE"/>
    <property type="match status" value="1"/>
</dbReference>
<feature type="transmembrane region" description="Helical" evidence="7">
    <location>
        <begin position="233"/>
        <end position="255"/>
    </location>
</feature>
<feature type="transmembrane region" description="Helical" evidence="7">
    <location>
        <begin position="386"/>
        <end position="404"/>
    </location>
</feature>
<dbReference type="Proteomes" id="UP000030487">
    <property type="component" value="Unassembled WGS sequence"/>
</dbReference>
<keyword evidence="3 7" id="KW-0812">Transmembrane</keyword>
<keyword evidence="4" id="KW-0029">Amino-acid transport</keyword>
<evidence type="ECO:0000256" key="1">
    <source>
        <dbReference type="ARBA" id="ARBA00004651"/>
    </source>
</evidence>
<reference evidence="9 10" key="1">
    <citation type="submission" date="2014-02" db="EMBL/GenBank/DDBJ databases">
        <title>Draft genome sequence of Lysinibacillus boronitolerans NBRC 103108.</title>
        <authorList>
            <person name="Zhang F."/>
            <person name="Wang G."/>
            <person name="Zhang L."/>
        </authorList>
    </citation>
    <scope>NUCLEOTIDE SEQUENCE [LARGE SCALE GENOMIC DNA]</scope>
    <source>
        <strain evidence="9 10">NBRC 103108</strain>
    </source>
</reference>
<keyword evidence="5 7" id="KW-1133">Transmembrane helix</keyword>
<feature type="transmembrane region" description="Helical" evidence="7">
    <location>
        <begin position="280"/>
        <end position="308"/>
    </location>
</feature>
<evidence type="ECO:0000259" key="8">
    <source>
        <dbReference type="Pfam" id="PF00324"/>
    </source>
</evidence>
<evidence type="ECO:0000256" key="5">
    <source>
        <dbReference type="ARBA" id="ARBA00022989"/>
    </source>
</evidence>
<evidence type="ECO:0000256" key="3">
    <source>
        <dbReference type="ARBA" id="ARBA00022692"/>
    </source>
</evidence>
<name>A0ABR4XZD9_9BACI</name>
<evidence type="ECO:0000256" key="6">
    <source>
        <dbReference type="ARBA" id="ARBA00023136"/>
    </source>
</evidence>
<dbReference type="RefSeq" id="WP_036077594.1">
    <property type="nucleotide sequence ID" value="NZ_AVCW01000009.1"/>
</dbReference>
<comment type="subcellular location">
    <subcellularLocation>
        <location evidence="1">Cell membrane</location>
        <topology evidence="1">Multi-pass membrane protein</topology>
    </subcellularLocation>
</comment>
<feature type="transmembrane region" description="Helical" evidence="7">
    <location>
        <begin position="150"/>
        <end position="171"/>
    </location>
</feature>
<comment type="caution">
    <text evidence="9">The sequence shown here is derived from an EMBL/GenBank/DDBJ whole genome shotgun (WGS) entry which is preliminary data.</text>
</comment>
<keyword evidence="2" id="KW-0813">Transport</keyword>
<organism evidence="9 10">
    <name type="scientific">Lysinibacillus boronitolerans JCM 21713 = 10a = NBRC 103108</name>
    <dbReference type="NCBI Taxonomy" id="1294264"/>
    <lineage>
        <taxon>Bacteria</taxon>
        <taxon>Bacillati</taxon>
        <taxon>Bacillota</taxon>
        <taxon>Bacilli</taxon>
        <taxon>Bacillales</taxon>
        <taxon>Bacillaceae</taxon>
        <taxon>Lysinibacillus</taxon>
    </lineage>
</organism>
<keyword evidence="6 7" id="KW-0472">Membrane</keyword>
<proteinExistence type="predicted"/>
<feature type="transmembrane region" description="Helical" evidence="7">
    <location>
        <begin position="329"/>
        <end position="348"/>
    </location>
</feature>
<accession>A0ABR4XZD9</accession>
<feature type="transmembrane region" description="Helical" evidence="7">
    <location>
        <begin position="115"/>
        <end position="138"/>
    </location>
</feature>
<feature type="domain" description="Amino acid permease/ SLC12A" evidence="8">
    <location>
        <begin position="16"/>
        <end position="378"/>
    </location>
</feature>
<feature type="transmembrane region" description="Helical" evidence="7">
    <location>
        <begin position="12"/>
        <end position="36"/>
    </location>
</feature>
<dbReference type="Gene3D" id="1.20.1740.10">
    <property type="entry name" value="Amino acid/polyamine transporter I"/>
    <property type="match status" value="1"/>
</dbReference>
<dbReference type="PANTHER" id="PTHR43495:SF5">
    <property type="entry name" value="GAMMA-AMINOBUTYRIC ACID PERMEASE"/>
    <property type="match status" value="1"/>
</dbReference>
<evidence type="ECO:0000313" key="10">
    <source>
        <dbReference type="Proteomes" id="UP000030487"/>
    </source>
</evidence>
<dbReference type="EMBL" id="JPVR01000073">
    <property type="protein sequence ID" value="KGR85625.1"/>
    <property type="molecule type" value="Genomic_DNA"/>
</dbReference>
<dbReference type="InterPro" id="IPR004841">
    <property type="entry name" value="AA-permease/SLC12A_dom"/>
</dbReference>
<evidence type="ECO:0000256" key="7">
    <source>
        <dbReference type="SAM" id="Phobius"/>
    </source>
</evidence>
<feature type="transmembrane region" description="Helical" evidence="7">
    <location>
        <begin position="82"/>
        <end position="103"/>
    </location>
</feature>
<dbReference type="PIRSF" id="PIRSF006060">
    <property type="entry name" value="AA_transporter"/>
    <property type="match status" value="1"/>
</dbReference>
<feature type="transmembrane region" description="Helical" evidence="7">
    <location>
        <begin position="354"/>
        <end position="374"/>
    </location>
</feature>
<feature type="transmembrane region" description="Helical" evidence="7">
    <location>
        <begin position="410"/>
        <end position="430"/>
    </location>
</feature>
<evidence type="ECO:0000256" key="4">
    <source>
        <dbReference type="ARBA" id="ARBA00022970"/>
    </source>
</evidence>
<feature type="transmembrane region" description="Helical" evidence="7">
    <location>
        <begin position="42"/>
        <end position="61"/>
    </location>
</feature>
<evidence type="ECO:0000313" key="9">
    <source>
        <dbReference type="EMBL" id="KGR85625.1"/>
    </source>
</evidence>
<evidence type="ECO:0000256" key="2">
    <source>
        <dbReference type="ARBA" id="ARBA00022448"/>
    </source>
</evidence>